<evidence type="ECO:0000256" key="1">
    <source>
        <dbReference type="ARBA" id="ARBA00004651"/>
    </source>
</evidence>
<feature type="transmembrane region" description="Helical" evidence="6">
    <location>
        <begin position="89"/>
        <end position="114"/>
    </location>
</feature>
<feature type="transmembrane region" description="Helical" evidence="6">
    <location>
        <begin position="63"/>
        <end position="80"/>
    </location>
</feature>
<keyword evidence="8" id="KW-1185">Reference proteome</keyword>
<sequence length="229" mass="24549">MNNIVIGLLAIIGTLIVYLFMWKLHRRILLPVTLPIFLGSIVIVLILLIFHIDYDTYMIGGEWINQLLGPAVVALAYPLYQQRDLLKRLFFPILMGTFVGAVVGIMSGVLLAKWLGVEEFIIYSLVSKSVTTPVSIVIADSLGGAMPLAAVFVMLAGMCGVLIAPFIFKAFKIDHVIGRGVGIGSASHAIGTARAMEDGPLGGSASTVAMVLSAIIVSIIAPILVEWMI</sequence>
<organism evidence="7 8">
    <name type="scientific">Oceanobacillus profundus</name>
    <dbReference type="NCBI Taxonomy" id="372463"/>
    <lineage>
        <taxon>Bacteria</taxon>
        <taxon>Bacillati</taxon>
        <taxon>Bacillota</taxon>
        <taxon>Bacilli</taxon>
        <taxon>Bacillales</taxon>
        <taxon>Bacillaceae</taxon>
        <taxon>Oceanobacillus</taxon>
    </lineage>
</organism>
<evidence type="ECO:0000313" key="7">
    <source>
        <dbReference type="EMBL" id="RHW35280.1"/>
    </source>
</evidence>
<evidence type="ECO:0000256" key="6">
    <source>
        <dbReference type="SAM" id="Phobius"/>
    </source>
</evidence>
<evidence type="ECO:0000256" key="3">
    <source>
        <dbReference type="ARBA" id="ARBA00022692"/>
    </source>
</evidence>
<feature type="transmembrane region" description="Helical" evidence="6">
    <location>
        <begin position="29"/>
        <end position="51"/>
    </location>
</feature>
<keyword evidence="2" id="KW-1003">Cell membrane</keyword>
<name>A0A417YNS8_9BACI</name>
<gene>
    <name evidence="7" type="ORF">D1B32_01290</name>
</gene>
<dbReference type="Pfam" id="PF04172">
    <property type="entry name" value="LrgB"/>
    <property type="match status" value="1"/>
</dbReference>
<feature type="transmembrane region" description="Helical" evidence="6">
    <location>
        <begin position="205"/>
        <end position="225"/>
    </location>
</feature>
<evidence type="ECO:0000256" key="2">
    <source>
        <dbReference type="ARBA" id="ARBA00022475"/>
    </source>
</evidence>
<keyword evidence="3 6" id="KW-0812">Transmembrane</keyword>
<proteinExistence type="predicted"/>
<dbReference type="AlphaFoldDB" id="A0A417YNS8"/>
<accession>A0A417YNS8</accession>
<comment type="subcellular location">
    <subcellularLocation>
        <location evidence="1">Cell membrane</location>
        <topology evidence="1">Multi-pass membrane protein</topology>
    </subcellularLocation>
</comment>
<keyword evidence="5 6" id="KW-0472">Membrane</keyword>
<dbReference type="Proteomes" id="UP000285456">
    <property type="component" value="Unassembled WGS sequence"/>
</dbReference>
<dbReference type="OrthoDB" id="9811701at2"/>
<protein>
    <submittedName>
        <fullName evidence="7">LrgB family protein</fullName>
    </submittedName>
</protein>
<dbReference type="EMBL" id="QWEH01000001">
    <property type="protein sequence ID" value="RHW35280.1"/>
    <property type="molecule type" value="Genomic_DNA"/>
</dbReference>
<reference evidence="7 8" key="1">
    <citation type="journal article" date="2007" name="Int. J. Syst. Evol. Microbiol.">
        <title>Oceanobacillus profundus sp. nov., isolated from a deep-sea sediment core.</title>
        <authorList>
            <person name="Kim Y.G."/>
            <person name="Choi D.H."/>
            <person name="Hyun S."/>
            <person name="Cho B.C."/>
        </authorList>
    </citation>
    <scope>NUCLEOTIDE SEQUENCE [LARGE SCALE GENOMIC DNA]</scope>
    <source>
        <strain evidence="7 8">DSM 18246</strain>
    </source>
</reference>
<evidence type="ECO:0000313" key="8">
    <source>
        <dbReference type="Proteomes" id="UP000285456"/>
    </source>
</evidence>
<evidence type="ECO:0000256" key="4">
    <source>
        <dbReference type="ARBA" id="ARBA00022989"/>
    </source>
</evidence>
<feature type="transmembrane region" description="Helical" evidence="6">
    <location>
        <begin position="6"/>
        <end position="22"/>
    </location>
</feature>
<dbReference type="InterPro" id="IPR007300">
    <property type="entry name" value="CidB/LrgB"/>
</dbReference>
<evidence type="ECO:0000256" key="5">
    <source>
        <dbReference type="ARBA" id="ARBA00023136"/>
    </source>
</evidence>
<keyword evidence="4 6" id="KW-1133">Transmembrane helix</keyword>
<dbReference type="PANTHER" id="PTHR30249">
    <property type="entry name" value="PUTATIVE SEROTONIN TRANSPORTER"/>
    <property type="match status" value="1"/>
</dbReference>
<comment type="caution">
    <text evidence="7">The sequence shown here is derived from an EMBL/GenBank/DDBJ whole genome shotgun (WGS) entry which is preliminary data.</text>
</comment>
<dbReference type="RefSeq" id="WP_118888425.1">
    <property type="nucleotide sequence ID" value="NZ_JAMAWL010000006.1"/>
</dbReference>
<dbReference type="PANTHER" id="PTHR30249:SF17">
    <property type="entry name" value="HOLIN-LIKE PROTEIN CIDB"/>
    <property type="match status" value="1"/>
</dbReference>
<dbReference type="GO" id="GO:0005886">
    <property type="term" value="C:plasma membrane"/>
    <property type="evidence" value="ECO:0007669"/>
    <property type="project" value="UniProtKB-SubCell"/>
</dbReference>
<feature type="transmembrane region" description="Helical" evidence="6">
    <location>
        <begin position="146"/>
        <end position="168"/>
    </location>
</feature>